<dbReference type="Pfam" id="PF07499">
    <property type="entry name" value="RuvA_C"/>
    <property type="match status" value="1"/>
</dbReference>
<keyword evidence="5 6" id="KW-0234">DNA repair</keyword>
<evidence type="ECO:0000256" key="5">
    <source>
        <dbReference type="ARBA" id="ARBA00023204"/>
    </source>
</evidence>
<dbReference type="AlphaFoldDB" id="A0A0A6PNL8"/>
<dbReference type="NCBIfam" id="TIGR00084">
    <property type="entry name" value="ruvA"/>
    <property type="match status" value="1"/>
</dbReference>
<comment type="domain">
    <text evidence="6">Has three domains with a flexible linker between the domains II and III and assumes an 'L' shape. Domain III is highly mobile and contacts RuvB.</text>
</comment>
<dbReference type="InterPro" id="IPR036267">
    <property type="entry name" value="RuvA_C_sf"/>
</dbReference>
<sequence length="202" mass="22455">MINRLRGELIEKQPPLLVIDVQGVGYEVFAPMSTFYNLPEINTEIRLLTHLNIRDDAHVLFGFLTESERYLFRDLIRVSGIGPKLALSILSSMELSTFVQSVHDNNTTRLIRIPGVGKKMAERLVVEMRDRLKNWGTSTTPSSAPTTAPILTQTITSPVEDAVSALIALGYKPNDARRWVLGVAEEGLTSEALIRRALQSAL</sequence>
<dbReference type="CDD" id="cd14332">
    <property type="entry name" value="UBA_RuvA_C"/>
    <property type="match status" value="1"/>
</dbReference>
<dbReference type="GO" id="GO:0005524">
    <property type="term" value="F:ATP binding"/>
    <property type="evidence" value="ECO:0007669"/>
    <property type="project" value="InterPro"/>
</dbReference>
<comment type="caution">
    <text evidence="6">Lacks conserved residue(s) required for the propagation of feature annotation.</text>
</comment>
<dbReference type="EMBL" id="JSZA02000034">
    <property type="protein sequence ID" value="KHD08763.1"/>
    <property type="molecule type" value="Genomic_DNA"/>
</dbReference>
<dbReference type="Gene3D" id="1.10.150.20">
    <property type="entry name" value="5' to 3' exonuclease, C-terminal subdomain"/>
    <property type="match status" value="1"/>
</dbReference>
<dbReference type="GO" id="GO:0009379">
    <property type="term" value="C:Holliday junction helicase complex"/>
    <property type="evidence" value="ECO:0007669"/>
    <property type="project" value="InterPro"/>
</dbReference>
<keyword evidence="1 6" id="KW-0963">Cytoplasm</keyword>
<evidence type="ECO:0000256" key="6">
    <source>
        <dbReference type="HAMAP-Rule" id="MF_00031"/>
    </source>
</evidence>
<comment type="subcellular location">
    <subcellularLocation>
        <location evidence="6">Cytoplasm</location>
    </subcellularLocation>
</comment>
<evidence type="ECO:0000256" key="4">
    <source>
        <dbReference type="ARBA" id="ARBA00023172"/>
    </source>
</evidence>
<keyword evidence="2 6" id="KW-0227">DNA damage</keyword>
<dbReference type="GO" id="GO:0009378">
    <property type="term" value="F:four-way junction helicase activity"/>
    <property type="evidence" value="ECO:0007669"/>
    <property type="project" value="InterPro"/>
</dbReference>
<evidence type="ECO:0000256" key="3">
    <source>
        <dbReference type="ARBA" id="ARBA00023125"/>
    </source>
</evidence>
<keyword evidence="4 6" id="KW-0233">DNA recombination</keyword>
<comment type="caution">
    <text evidence="8">The sequence shown here is derived from an EMBL/GenBank/DDBJ whole genome shotgun (WGS) entry which is preliminary data.</text>
</comment>
<feature type="region of interest" description="Domain I" evidence="6">
    <location>
        <begin position="1"/>
        <end position="64"/>
    </location>
</feature>
<dbReference type="HAMAP" id="MF_00031">
    <property type="entry name" value="DNA_HJ_migration_RuvA"/>
    <property type="match status" value="1"/>
</dbReference>
<dbReference type="InterPro" id="IPR010994">
    <property type="entry name" value="RuvA_2-like"/>
</dbReference>
<keyword evidence="8" id="KW-0067">ATP-binding</keyword>
<keyword evidence="3 6" id="KW-0238">DNA-binding</keyword>
<comment type="function">
    <text evidence="6">The RuvA-RuvB-RuvC complex processes Holliday junction (HJ) DNA during genetic recombination and DNA repair, while the RuvA-RuvB complex plays an important role in the rescue of blocked DNA replication forks via replication fork reversal (RFR). RuvA specifically binds to HJ cruciform DNA, conferring on it an open structure. The RuvB hexamer acts as an ATP-dependent pump, pulling dsDNA into and through the RuvAB complex. HJ branch migration allows RuvC to scan DNA until it finds its consensus sequence, where it cleaves and resolves the cruciform DNA.</text>
</comment>
<evidence type="ECO:0000256" key="1">
    <source>
        <dbReference type="ARBA" id="ARBA00022490"/>
    </source>
</evidence>
<dbReference type="Proteomes" id="UP000030428">
    <property type="component" value="Unassembled WGS sequence"/>
</dbReference>
<dbReference type="GO" id="GO:0048476">
    <property type="term" value="C:Holliday junction resolvase complex"/>
    <property type="evidence" value="ECO:0007669"/>
    <property type="project" value="UniProtKB-UniRule"/>
</dbReference>
<evidence type="ECO:0000259" key="7">
    <source>
        <dbReference type="SMART" id="SM00278"/>
    </source>
</evidence>
<keyword evidence="9" id="KW-1185">Reference proteome</keyword>
<accession>A0A0A6PNL8</accession>
<dbReference type="SUPFAM" id="SSF50249">
    <property type="entry name" value="Nucleic acid-binding proteins"/>
    <property type="match status" value="1"/>
</dbReference>
<dbReference type="InterPro" id="IPR013849">
    <property type="entry name" value="DNA_helicase_Holl-junc_RuvA_I"/>
</dbReference>
<comment type="subunit">
    <text evidence="6">Homotetramer. Forms an RuvA(8)-RuvB(12)-Holliday junction (HJ) complex. HJ DNA is sandwiched between 2 RuvA tetramers; dsDNA enters through RuvA and exits via RuvB. An RuvB hexamer assembles on each DNA strand where it exits the tetramer. Each RuvB hexamer is contacted by two RuvA subunits (via domain III) on 2 adjacent RuvB subunits; this complex drives branch migration. In the full resolvosome a probable DNA-RuvA(4)-RuvB(12)-RuvC(2) complex forms which resolves the HJ.</text>
</comment>
<dbReference type="GO" id="GO:0005737">
    <property type="term" value="C:cytoplasm"/>
    <property type="evidence" value="ECO:0007669"/>
    <property type="project" value="UniProtKB-SubCell"/>
</dbReference>
<dbReference type="InterPro" id="IPR003583">
    <property type="entry name" value="Hlx-hairpin-Hlx_DNA-bd_motif"/>
</dbReference>
<dbReference type="Gene3D" id="1.10.8.10">
    <property type="entry name" value="DNA helicase RuvA subunit, C-terminal domain"/>
    <property type="match status" value="1"/>
</dbReference>
<name>A0A0A6PNL8_9GAMM</name>
<organism evidence="8 9">
    <name type="scientific">Candidatus Thiomargarita nelsonii</name>
    <dbReference type="NCBI Taxonomy" id="1003181"/>
    <lineage>
        <taxon>Bacteria</taxon>
        <taxon>Pseudomonadati</taxon>
        <taxon>Pseudomonadota</taxon>
        <taxon>Gammaproteobacteria</taxon>
        <taxon>Thiotrichales</taxon>
        <taxon>Thiotrichaceae</taxon>
        <taxon>Thiomargarita</taxon>
    </lineage>
</organism>
<dbReference type="SUPFAM" id="SSF46929">
    <property type="entry name" value="DNA helicase RuvA subunit, C-terminal domain"/>
    <property type="match status" value="1"/>
</dbReference>
<dbReference type="SMART" id="SM00278">
    <property type="entry name" value="HhH1"/>
    <property type="match status" value="2"/>
</dbReference>
<dbReference type="Gene3D" id="2.40.50.140">
    <property type="entry name" value="Nucleic acid-binding proteins"/>
    <property type="match status" value="1"/>
</dbReference>
<gene>
    <name evidence="6" type="primary">ruvA</name>
    <name evidence="8" type="ORF">PN36_11250</name>
</gene>
<comment type="similarity">
    <text evidence="6">Belongs to the RuvA family.</text>
</comment>
<dbReference type="InterPro" id="IPR000085">
    <property type="entry name" value="RuvA"/>
</dbReference>
<dbReference type="GO" id="GO:0000400">
    <property type="term" value="F:four-way junction DNA binding"/>
    <property type="evidence" value="ECO:0007669"/>
    <property type="project" value="UniProtKB-UniRule"/>
</dbReference>
<dbReference type="InterPro" id="IPR012340">
    <property type="entry name" value="NA-bd_OB-fold"/>
</dbReference>
<dbReference type="GO" id="GO:0006310">
    <property type="term" value="P:DNA recombination"/>
    <property type="evidence" value="ECO:0007669"/>
    <property type="project" value="UniProtKB-UniRule"/>
</dbReference>
<reference evidence="8 9" key="1">
    <citation type="journal article" date="2016" name="Front. Microbiol.">
        <title>Single-Cell (Meta-)Genomics of a Dimorphic Candidatus Thiomargarita nelsonii Reveals Genomic Plasticity.</title>
        <authorList>
            <person name="Flood B.E."/>
            <person name="Fliss P."/>
            <person name="Jones D.S."/>
            <person name="Dick G.J."/>
            <person name="Jain S."/>
            <person name="Kaster A.K."/>
            <person name="Winkel M."/>
            <person name="Mussmann M."/>
            <person name="Bailey J."/>
        </authorList>
    </citation>
    <scope>NUCLEOTIDE SEQUENCE [LARGE SCALE GENOMIC DNA]</scope>
    <source>
        <strain evidence="8">Hydrate Ridge</strain>
    </source>
</reference>
<dbReference type="Pfam" id="PF14520">
    <property type="entry name" value="HHH_5"/>
    <property type="match status" value="1"/>
</dbReference>
<keyword evidence="8" id="KW-0547">Nucleotide-binding</keyword>
<feature type="region of interest" description="Domain III" evidence="6">
    <location>
        <begin position="147"/>
        <end position="202"/>
    </location>
</feature>
<proteinExistence type="inferred from homology"/>
<evidence type="ECO:0000313" key="8">
    <source>
        <dbReference type="EMBL" id="KHD08763.1"/>
    </source>
</evidence>
<protein>
    <recommendedName>
        <fullName evidence="6">Holliday junction branch migration complex subunit RuvA</fullName>
    </recommendedName>
</protein>
<keyword evidence="8" id="KW-0347">Helicase</keyword>
<dbReference type="Pfam" id="PF01330">
    <property type="entry name" value="RuvA_N"/>
    <property type="match status" value="1"/>
</dbReference>
<dbReference type="SUPFAM" id="SSF47781">
    <property type="entry name" value="RuvA domain 2-like"/>
    <property type="match status" value="1"/>
</dbReference>
<evidence type="ECO:0000313" key="9">
    <source>
        <dbReference type="Proteomes" id="UP000030428"/>
    </source>
</evidence>
<dbReference type="InterPro" id="IPR011114">
    <property type="entry name" value="RuvA_C"/>
</dbReference>
<dbReference type="GO" id="GO:0006281">
    <property type="term" value="P:DNA repair"/>
    <property type="evidence" value="ECO:0007669"/>
    <property type="project" value="UniProtKB-UniRule"/>
</dbReference>
<feature type="domain" description="Helix-hairpin-helix DNA-binding motif class 1" evidence="7">
    <location>
        <begin position="73"/>
        <end position="92"/>
    </location>
</feature>
<evidence type="ECO:0000256" key="2">
    <source>
        <dbReference type="ARBA" id="ARBA00022763"/>
    </source>
</evidence>
<feature type="domain" description="Helix-hairpin-helix DNA-binding motif class 1" evidence="7">
    <location>
        <begin position="108"/>
        <end position="127"/>
    </location>
</feature>
<keyword evidence="8" id="KW-0378">Hydrolase</keyword>